<feature type="transmembrane region" description="Helical" evidence="14">
    <location>
        <begin position="202"/>
        <end position="223"/>
    </location>
</feature>
<dbReference type="PANTHER" id="PTHR39188">
    <property type="entry name" value="MEMBRANE-ASSOCIATED ZINC METALLOPROTEASE M50B"/>
    <property type="match status" value="1"/>
</dbReference>
<dbReference type="InterPro" id="IPR008915">
    <property type="entry name" value="Peptidase_M50"/>
</dbReference>
<comment type="cofactor">
    <cofactor evidence="14 16">
        <name>Zn(2+)</name>
        <dbReference type="ChEBI" id="CHEBI:29105"/>
    </cofactor>
    <text evidence="14 16">Binds 1 zinc ion per subunit.</text>
</comment>
<keyword evidence="6 14" id="KW-0479">Metal-binding</keyword>
<evidence type="ECO:0000313" key="19">
    <source>
        <dbReference type="EMBL" id="ACM05401.1"/>
    </source>
</evidence>
<dbReference type="CDD" id="cd02205">
    <property type="entry name" value="CBS_pair_SF"/>
    <property type="match status" value="1"/>
</dbReference>
<dbReference type="KEGG" id="tro:trd_1263"/>
<dbReference type="RefSeq" id="WP_015922214.1">
    <property type="nucleotide sequence ID" value="NC_011959.1"/>
</dbReference>
<sequence length="394" mass="42420">MSAGEQLDDWGSSVGRAISVVTVRGVAVRIHPTMLLLVPWVFWHWGGRSAEPLEGTLFGLFLLLAVFVSVAGHELAHAVVAHRFGLAVRDVVLLPIGGLTRIEQGPLPPRREAAIALAGPVLNLGIALALLPVVSVVLALYEVTSLADVARLLTGTSVGSLLILTMASNVLLALFNLIPAFPMDGGRLLRAWLSALSERARATRISLVTGYLVALVTLPLGLWLREPTLPLAGLFLAGAALLEQRTLQLERVLQRLPVGQFAVWDGGGIDPEQPLSHALQGGPRDVAVVRDGTVVGMLWRENILRLAHVAHLMRVADAMDHGFAAVSPETSVYEAHRRMLASGHPAVPVVDAGNRYRGIFTSDRLAHVYRYVQASRRPAGRWLTVVRALGFLGR</sequence>
<evidence type="ECO:0000256" key="6">
    <source>
        <dbReference type="ARBA" id="ARBA00022723"/>
    </source>
</evidence>
<keyword evidence="11 14" id="KW-0482">Metalloprotease</keyword>
<comment type="subcellular location">
    <subcellularLocation>
        <location evidence="1 14">Cell membrane</location>
        <topology evidence="1 14">Multi-pass membrane protein</topology>
    </subcellularLocation>
</comment>
<keyword evidence="8 14" id="KW-0378">Hydrolase</keyword>
<reference evidence="19 20" key="1">
    <citation type="journal article" date="2009" name="PLoS ONE">
        <title>Complete genome sequence of the aerobic CO-oxidizing thermophile Thermomicrobium roseum.</title>
        <authorList>
            <person name="Wu D."/>
            <person name="Raymond J."/>
            <person name="Wu M."/>
            <person name="Chatterji S."/>
            <person name="Ren Q."/>
            <person name="Graham J.E."/>
            <person name="Bryant D.A."/>
            <person name="Robb F."/>
            <person name="Colman A."/>
            <person name="Tallon L.J."/>
            <person name="Badger J.H."/>
            <person name="Madupu R."/>
            <person name="Ward N.L."/>
            <person name="Eisen J.A."/>
        </authorList>
    </citation>
    <scope>NUCLEOTIDE SEQUENCE [LARGE SCALE GENOMIC DNA]</scope>
    <source>
        <strain evidence="20">ATCC 27502 / DSM 5159 / P-2</strain>
    </source>
</reference>
<dbReference type="GO" id="GO:0008237">
    <property type="term" value="F:metallopeptidase activity"/>
    <property type="evidence" value="ECO:0007669"/>
    <property type="project" value="UniProtKB-UniRule"/>
</dbReference>
<evidence type="ECO:0000256" key="4">
    <source>
        <dbReference type="ARBA" id="ARBA00022670"/>
    </source>
</evidence>
<keyword evidence="4 14" id="KW-0645">Protease</keyword>
<evidence type="ECO:0000256" key="14">
    <source>
        <dbReference type="PIRNR" id="PIRNR006404"/>
    </source>
</evidence>
<dbReference type="InterPro" id="IPR000644">
    <property type="entry name" value="CBS_dom"/>
</dbReference>
<dbReference type="InterPro" id="IPR016483">
    <property type="entry name" value="UCP006404_Pept_M50_CBS"/>
</dbReference>
<organism evidence="19 20">
    <name type="scientific">Thermomicrobium roseum (strain ATCC 27502 / DSM 5159 / P-2)</name>
    <dbReference type="NCBI Taxonomy" id="309801"/>
    <lineage>
        <taxon>Bacteria</taxon>
        <taxon>Pseudomonadati</taxon>
        <taxon>Thermomicrobiota</taxon>
        <taxon>Thermomicrobia</taxon>
        <taxon>Thermomicrobiales</taxon>
        <taxon>Thermomicrobiaceae</taxon>
        <taxon>Thermomicrobium</taxon>
    </lineage>
</organism>
<evidence type="ECO:0000256" key="8">
    <source>
        <dbReference type="ARBA" id="ARBA00022801"/>
    </source>
</evidence>
<dbReference type="Proteomes" id="UP000000447">
    <property type="component" value="Chromosome"/>
</dbReference>
<dbReference type="Gene3D" id="3.10.580.10">
    <property type="entry name" value="CBS-domain"/>
    <property type="match status" value="1"/>
</dbReference>
<evidence type="ECO:0000256" key="17">
    <source>
        <dbReference type="PROSITE-ProRule" id="PRU00703"/>
    </source>
</evidence>
<dbReference type="PANTHER" id="PTHR39188:SF3">
    <property type="entry name" value="STAGE IV SPORULATION PROTEIN FB"/>
    <property type="match status" value="1"/>
</dbReference>
<dbReference type="AlphaFoldDB" id="B9L1K3"/>
<evidence type="ECO:0000256" key="5">
    <source>
        <dbReference type="ARBA" id="ARBA00022692"/>
    </source>
</evidence>
<feature type="transmembrane region" description="Helical" evidence="14">
    <location>
        <begin position="114"/>
        <end position="141"/>
    </location>
</feature>
<accession>B9L1K3</accession>
<keyword evidence="13 14" id="KW-0472">Membrane</keyword>
<dbReference type="Pfam" id="PF00571">
    <property type="entry name" value="CBS"/>
    <property type="match status" value="1"/>
</dbReference>
<dbReference type="STRING" id="309801.trd_1263"/>
<feature type="binding site" evidence="16">
    <location>
        <position position="73"/>
    </location>
    <ligand>
        <name>Zn(2+)</name>
        <dbReference type="ChEBI" id="CHEBI:29105"/>
        <note>catalytic</note>
    </ligand>
</feature>
<evidence type="ECO:0000256" key="9">
    <source>
        <dbReference type="ARBA" id="ARBA00022833"/>
    </source>
</evidence>
<dbReference type="GO" id="GO:0006508">
    <property type="term" value="P:proteolysis"/>
    <property type="evidence" value="ECO:0007669"/>
    <property type="project" value="UniProtKB-KW"/>
</dbReference>
<proteinExistence type="inferred from homology"/>
<feature type="binding site" evidence="16">
    <location>
        <position position="184"/>
    </location>
    <ligand>
        <name>Zn(2+)</name>
        <dbReference type="ChEBI" id="CHEBI:29105"/>
        <note>catalytic</note>
    </ligand>
</feature>
<keyword evidence="3 14" id="KW-1003">Cell membrane</keyword>
<keyword evidence="20" id="KW-1185">Reference proteome</keyword>
<feature type="transmembrane region" description="Helical" evidence="14">
    <location>
        <begin position="26"/>
        <end position="45"/>
    </location>
</feature>
<evidence type="ECO:0000256" key="16">
    <source>
        <dbReference type="PIRSR" id="PIRSR006404-2"/>
    </source>
</evidence>
<dbReference type="GO" id="GO:0046872">
    <property type="term" value="F:metal ion binding"/>
    <property type="evidence" value="ECO:0007669"/>
    <property type="project" value="UniProtKB-UniRule"/>
</dbReference>
<feature type="domain" description="CBS" evidence="18">
    <location>
        <begin position="319"/>
        <end position="375"/>
    </location>
</feature>
<evidence type="ECO:0000256" key="12">
    <source>
        <dbReference type="ARBA" id="ARBA00023122"/>
    </source>
</evidence>
<dbReference type="GO" id="GO:0005886">
    <property type="term" value="C:plasma membrane"/>
    <property type="evidence" value="ECO:0007669"/>
    <property type="project" value="UniProtKB-SubCell"/>
</dbReference>
<feature type="transmembrane region" description="Helical" evidence="14">
    <location>
        <begin position="161"/>
        <end position="181"/>
    </location>
</feature>
<evidence type="ECO:0000256" key="15">
    <source>
        <dbReference type="PIRSR" id="PIRSR006404-1"/>
    </source>
</evidence>
<evidence type="ECO:0000256" key="3">
    <source>
        <dbReference type="ARBA" id="ARBA00022475"/>
    </source>
</evidence>
<dbReference type="eggNOG" id="COG0517">
    <property type="taxonomic scope" value="Bacteria"/>
</dbReference>
<dbReference type="EMBL" id="CP001275">
    <property type="protein sequence ID" value="ACM05401.1"/>
    <property type="molecule type" value="Genomic_DNA"/>
</dbReference>
<evidence type="ECO:0000259" key="18">
    <source>
        <dbReference type="PROSITE" id="PS51371"/>
    </source>
</evidence>
<feature type="active site" evidence="15">
    <location>
        <position position="74"/>
    </location>
</feature>
<keyword evidence="10 14" id="KW-1133">Transmembrane helix</keyword>
<feature type="binding site" evidence="16">
    <location>
        <position position="77"/>
    </location>
    <ligand>
        <name>Zn(2+)</name>
        <dbReference type="ChEBI" id="CHEBI:29105"/>
        <note>catalytic</note>
    </ligand>
</feature>
<comment type="similarity">
    <text evidence="2 14">Belongs to the peptidase M50B family.</text>
</comment>
<evidence type="ECO:0000256" key="11">
    <source>
        <dbReference type="ARBA" id="ARBA00023049"/>
    </source>
</evidence>
<keyword evidence="7" id="KW-0677">Repeat</keyword>
<dbReference type="SUPFAM" id="SSF54631">
    <property type="entry name" value="CBS-domain pair"/>
    <property type="match status" value="1"/>
</dbReference>
<evidence type="ECO:0000313" key="20">
    <source>
        <dbReference type="Proteomes" id="UP000000447"/>
    </source>
</evidence>
<feature type="transmembrane region" description="Helical" evidence="14">
    <location>
        <begin position="57"/>
        <end position="80"/>
    </location>
</feature>
<evidence type="ECO:0000256" key="10">
    <source>
        <dbReference type="ARBA" id="ARBA00022989"/>
    </source>
</evidence>
<dbReference type="PIRSF" id="PIRSF006404">
    <property type="entry name" value="UCP006404_Pept_M50_CBS"/>
    <property type="match status" value="1"/>
</dbReference>
<keyword evidence="12 17" id="KW-0129">CBS domain</keyword>
<evidence type="ECO:0000256" key="7">
    <source>
        <dbReference type="ARBA" id="ARBA00022737"/>
    </source>
</evidence>
<dbReference type="PROSITE" id="PS51371">
    <property type="entry name" value="CBS"/>
    <property type="match status" value="1"/>
</dbReference>
<keyword evidence="5 14" id="KW-0812">Transmembrane</keyword>
<evidence type="ECO:0000256" key="13">
    <source>
        <dbReference type="ARBA" id="ARBA00023136"/>
    </source>
</evidence>
<keyword evidence="9 14" id="KW-0862">Zinc</keyword>
<name>B9L1K3_THERP</name>
<dbReference type="eggNOG" id="COG1994">
    <property type="taxonomic scope" value="Bacteria"/>
</dbReference>
<dbReference type="HOGENOM" id="CLU_037123_1_1_0"/>
<gene>
    <name evidence="19" type="ordered locus">trd_1263</name>
</gene>
<evidence type="ECO:0000256" key="2">
    <source>
        <dbReference type="ARBA" id="ARBA00007931"/>
    </source>
</evidence>
<dbReference type="InterPro" id="IPR046342">
    <property type="entry name" value="CBS_dom_sf"/>
</dbReference>
<dbReference type="Pfam" id="PF02163">
    <property type="entry name" value="Peptidase_M50"/>
    <property type="match status" value="1"/>
</dbReference>
<evidence type="ECO:0000256" key="1">
    <source>
        <dbReference type="ARBA" id="ARBA00004651"/>
    </source>
</evidence>
<protein>
    <recommendedName>
        <fullName evidence="14">Zinc metalloprotease</fullName>
    </recommendedName>
</protein>